<dbReference type="STRING" id="1121439.dsat_2326"/>
<dbReference type="PATRIC" id="fig|1121439.3.peg.718"/>
<accession>S7URM4</accession>
<dbReference type="Pfam" id="PF05130">
    <property type="entry name" value="FlgN"/>
    <property type="match status" value="1"/>
</dbReference>
<dbReference type="eggNOG" id="ENOG5034BQG">
    <property type="taxonomic scope" value="Bacteria"/>
</dbReference>
<dbReference type="Proteomes" id="UP000014975">
    <property type="component" value="Unassembled WGS sequence"/>
</dbReference>
<name>S7URM4_9BACT</name>
<dbReference type="EMBL" id="ATHI01000005">
    <property type="protein sequence ID" value="EPR34963.1"/>
    <property type="molecule type" value="Genomic_DNA"/>
</dbReference>
<dbReference type="OrthoDB" id="5453528at2"/>
<organism evidence="5 6">
    <name type="scientific">Alkalidesulfovibrio alkalitolerans DSM 16529</name>
    <dbReference type="NCBI Taxonomy" id="1121439"/>
    <lineage>
        <taxon>Bacteria</taxon>
        <taxon>Pseudomonadati</taxon>
        <taxon>Thermodesulfobacteriota</taxon>
        <taxon>Desulfovibrionia</taxon>
        <taxon>Desulfovibrionales</taxon>
        <taxon>Desulfovibrionaceae</taxon>
        <taxon>Alkalidesulfovibrio</taxon>
    </lineage>
</organism>
<dbReference type="InterPro" id="IPR007809">
    <property type="entry name" value="FlgN-like"/>
</dbReference>
<proteinExistence type="inferred from homology"/>
<keyword evidence="6" id="KW-1185">Reference proteome</keyword>
<evidence type="ECO:0000256" key="4">
    <source>
        <dbReference type="SAM" id="Coils"/>
    </source>
</evidence>
<feature type="coiled-coil region" evidence="4">
    <location>
        <begin position="38"/>
        <end position="65"/>
    </location>
</feature>
<reference evidence="5 6" key="1">
    <citation type="journal article" date="2013" name="Genome Announc.">
        <title>Draft genome sequences for three mercury-methylating, sulfate-reducing bacteria.</title>
        <authorList>
            <person name="Brown S.D."/>
            <person name="Hurt R.A.Jr."/>
            <person name="Gilmour C.C."/>
            <person name="Elias D.A."/>
        </authorList>
    </citation>
    <scope>NUCLEOTIDE SEQUENCE [LARGE SCALE GENOMIC DNA]</scope>
    <source>
        <strain evidence="5 6">DSM 16529</strain>
    </source>
</reference>
<evidence type="ECO:0000256" key="2">
    <source>
        <dbReference type="ARBA" id="ARBA00007703"/>
    </source>
</evidence>
<keyword evidence="4" id="KW-0175">Coiled coil</keyword>
<sequence>MIRTMRENLTRQRGALGVLAGLLEEEFSLLREGKPQEVTRLEMAIQELIRQVASERAALKALVVEAHGRAIPMTEVAETLGAEDIPAFRELLAGIDVLEQECARQAEKNSHLALALYDQSKEMIEFLHEQVKPRRQDVYARNGRFVSGKTQASLMRGSL</sequence>
<dbReference type="GO" id="GO:0044780">
    <property type="term" value="P:bacterial-type flagellum assembly"/>
    <property type="evidence" value="ECO:0007669"/>
    <property type="project" value="InterPro"/>
</dbReference>
<dbReference type="SUPFAM" id="SSF140566">
    <property type="entry name" value="FlgN-like"/>
    <property type="match status" value="1"/>
</dbReference>
<dbReference type="AlphaFoldDB" id="S7URM4"/>
<dbReference type="RefSeq" id="WP_020886212.1">
    <property type="nucleotide sequence ID" value="NZ_ATHI01000005.1"/>
</dbReference>
<keyword evidence="3" id="KW-1005">Bacterial flagellum biogenesis</keyword>
<gene>
    <name evidence="5" type="ORF">dsat_2326</name>
</gene>
<comment type="caution">
    <text evidence="5">The sequence shown here is derived from an EMBL/GenBank/DDBJ whole genome shotgun (WGS) entry which is preliminary data.</text>
</comment>
<dbReference type="InterPro" id="IPR036679">
    <property type="entry name" value="FlgN-like_sf"/>
</dbReference>
<evidence type="ECO:0000256" key="3">
    <source>
        <dbReference type="ARBA" id="ARBA00022795"/>
    </source>
</evidence>
<comment type="function">
    <text evidence="1">Required for the efficient initiation of filament assembly.</text>
</comment>
<evidence type="ECO:0000256" key="1">
    <source>
        <dbReference type="ARBA" id="ARBA00002397"/>
    </source>
</evidence>
<protein>
    <submittedName>
        <fullName evidence="5">FlgN family protein</fullName>
    </submittedName>
</protein>
<evidence type="ECO:0000313" key="6">
    <source>
        <dbReference type="Proteomes" id="UP000014975"/>
    </source>
</evidence>
<evidence type="ECO:0000313" key="5">
    <source>
        <dbReference type="EMBL" id="EPR34963.1"/>
    </source>
</evidence>
<comment type="similarity">
    <text evidence="2">Belongs to the FlgN family.</text>
</comment>